<dbReference type="Gene3D" id="3.30.565.10">
    <property type="entry name" value="Histidine kinase-like ATPase, C-terminal domain"/>
    <property type="match status" value="1"/>
</dbReference>
<dbReference type="InterPro" id="IPR036890">
    <property type="entry name" value="HATPase_C_sf"/>
</dbReference>
<sequence>MTKSDLVNNLGTIARSGTKDFMEALAAGADVSMIGQFGVGFYSAYLVAERVIVTSKHNDDEQYVWESQAGGSFTVTRDTTGEPLGRGTKITLYLKDDQLEYLEERRLKDLVKKHSEFISYPISLWTEKTTEKEISDDEDEDEKKDTEEGKVEEIDEEKEEKEKKKKKIKEVSHEWNLINKQKPIWMRKPEEITKDEYAAFYKSLTNDWEEHLAVKHFSVEEDLPLNISRETLQQNKILKVIRKNLVKKCIELFFEIAENKEDYNKFYEAFSKNLKLGVHEDSTNRTKLAELLRYHSTKSGDELTSLKDYVTRMKEGQNDIYYITGESKKAVENSPFLEKLKKKGYEVLYMVDAIDEYSIGQLKEFEGKKLVSATKEGLKLDDSEEEKKRKEELKEKFEGLCKVIKEVLGDRVEKINPENAIMEELRKRADADKNDKSVKDLVMLLFETSLLTSGFSLDDPNTFGTRIHRMLKLGLSIDEDEEAAEADTDMPPLEEDAGESKMEEVD</sequence>
<dbReference type="FunFam" id="3.40.50.11260:FF:000001">
    <property type="entry name" value="Heat shock protein 90 alpha"/>
    <property type="match status" value="1"/>
</dbReference>
<dbReference type="Pfam" id="PF00183">
    <property type="entry name" value="HSP90"/>
    <property type="match status" value="2"/>
</dbReference>
<feature type="binding site" evidence="8">
    <location>
        <position position="229"/>
    </location>
    <ligand>
        <name>ATP</name>
        <dbReference type="ChEBI" id="CHEBI:30616"/>
    </ligand>
</feature>
<feature type="binding site" evidence="8">
    <location>
        <position position="88"/>
    </location>
    <ligand>
        <name>ATP</name>
        <dbReference type="ChEBI" id="CHEBI:30616"/>
    </ligand>
</feature>
<keyword evidence="5 8" id="KW-0067">ATP-binding</keyword>
<keyword evidence="7" id="KW-0143">Chaperone</keyword>
<feature type="region of interest" description="Disordered" evidence="9">
    <location>
        <begin position="129"/>
        <end position="165"/>
    </location>
</feature>
<keyword evidence="3" id="KW-0963">Cytoplasm</keyword>
<feature type="binding site" evidence="8">
    <location>
        <position position="9"/>
    </location>
    <ligand>
        <name>ATP</name>
        <dbReference type="ChEBI" id="CHEBI:30616"/>
    </ligand>
</feature>
<dbReference type="InterPro" id="IPR020568">
    <property type="entry name" value="Ribosomal_Su5_D2-typ_SF"/>
</dbReference>
<evidence type="ECO:0000256" key="7">
    <source>
        <dbReference type="ARBA" id="ARBA00023186"/>
    </source>
</evidence>
<feature type="compositionally biased region" description="Basic and acidic residues" evidence="9">
    <location>
        <begin position="143"/>
        <end position="152"/>
    </location>
</feature>
<dbReference type="SUPFAM" id="SSF55874">
    <property type="entry name" value="ATPase domain of HSP90 chaperone/DNA topoisomerase II/histidine kinase"/>
    <property type="match status" value="1"/>
</dbReference>
<dbReference type="InterPro" id="IPR037196">
    <property type="entry name" value="HSP90_C"/>
</dbReference>
<dbReference type="Gene3D" id="1.20.120.790">
    <property type="entry name" value="Heat shock protein 90, C-terminal domain"/>
    <property type="match status" value="2"/>
</dbReference>
<evidence type="ECO:0000256" key="8">
    <source>
        <dbReference type="PIRSR" id="PIRSR002583-1"/>
    </source>
</evidence>
<reference evidence="10 11" key="1">
    <citation type="submission" date="2017-09" db="EMBL/GenBank/DDBJ databases">
        <authorList>
            <consortium name="International Durum Wheat Genome Sequencing Consortium (IDWGSC)"/>
            <person name="Milanesi L."/>
        </authorList>
    </citation>
    <scope>NUCLEOTIDE SEQUENCE [LARGE SCALE GENOMIC DNA]</scope>
    <source>
        <strain evidence="11">cv. Svevo</strain>
    </source>
</reference>
<feature type="binding site" evidence="8">
    <location>
        <begin position="36"/>
        <end position="41"/>
    </location>
    <ligand>
        <name>ATP</name>
        <dbReference type="ChEBI" id="CHEBI:30616"/>
    </ligand>
</feature>
<dbReference type="GO" id="GO:0005737">
    <property type="term" value="C:cytoplasm"/>
    <property type="evidence" value="ECO:0007669"/>
    <property type="project" value="UniProtKB-SubCell"/>
</dbReference>
<dbReference type="FunFam" id="3.30.230.80:FF:000020">
    <property type="entry name" value="Heat shock protein 90-2"/>
    <property type="match status" value="1"/>
</dbReference>
<dbReference type="SUPFAM" id="SSF54211">
    <property type="entry name" value="Ribosomal protein S5 domain 2-like"/>
    <property type="match status" value="1"/>
</dbReference>
<dbReference type="GO" id="GO:0051082">
    <property type="term" value="F:unfolded protein binding"/>
    <property type="evidence" value="ECO:0007669"/>
    <property type="project" value="InterPro"/>
</dbReference>
<evidence type="ECO:0000313" key="11">
    <source>
        <dbReference type="Proteomes" id="UP000324705"/>
    </source>
</evidence>
<dbReference type="PIRSF" id="PIRSF002583">
    <property type="entry name" value="Hsp90"/>
    <property type="match status" value="1"/>
</dbReference>
<keyword evidence="4 8" id="KW-0547">Nucleotide-binding</keyword>
<evidence type="ECO:0000256" key="1">
    <source>
        <dbReference type="ARBA" id="ARBA00004496"/>
    </source>
</evidence>
<dbReference type="FunFam" id="3.30.565.10:FF:000357">
    <property type="entry name" value="Heat shock protein HSP 90-beta"/>
    <property type="match status" value="1"/>
</dbReference>
<feature type="region of interest" description="Disordered" evidence="9">
    <location>
        <begin position="478"/>
        <end position="506"/>
    </location>
</feature>
<evidence type="ECO:0000256" key="5">
    <source>
        <dbReference type="ARBA" id="ARBA00022840"/>
    </source>
</evidence>
<dbReference type="PRINTS" id="PR00775">
    <property type="entry name" value="HEATSHOCK90"/>
</dbReference>
<dbReference type="SUPFAM" id="SSF110942">
    <property type="entry name" value="HSP90 C-terminal domain"/>
    <property type="match status" value="1"/>
</dbReference>
<gene>
    <name evidence="10" type="ORF">TRITD_7Bv1G071080</name>
</gene>
<keyword evidence="11" id="KW-1185">Reference proteome</keyword>
<accession>A0A9R0ZZY9</accession>
<dbReference type="GO" id="GO:0005524">
    <property type="term" value="F:ATP binding"/>
    <property type="evidence" value="ECO:0007669"/>
    <property type="project" value="UniProtKB-KW"/>
</dbReference>
<dbReference type="GO" id="GO:0140662">
    <property type="term" value="F:ATP-dependent protein folding chaperone"/>
    <property type="evidence" value="ECO:0007669"/>
    <property type="project" value="InterPro"/>
</dbReference>
<dbReference type="InterPro" id="IPR020575">
    <property type="entry name" value="Hsp90_N"/>
</dbReference>
<proteinExistence type="inferred from homology"/>
<dbReference type="Gramene" id="TRITD7Bv1G071080.15">
    <property type="protein sequence ID" value="TRITD7Bv1G071080.15"/>
    <property type="gene ID" value="TRITD7Bv1G071080"/>
</dbReference>
<dbReference type="Proteomes" id="UP000324705">
    <property type="component" value="Chromosome 7B"/>
</dbReference>
<evidence type="ECO:0000313" key="10">
    <source>
        <dbReference type="EMBL" id="VAI86230.1"/>
    </source>
</evidence>
<evidence type="ECO:0000256" key="9">
    <source>
        <dbReference type="SAM" id="MobiDB-lite"/>
    </source>
</evidence>
<comment type="similarity">
    <text evidence="2">Belongs to the heat shock protein 90 family.</text>
</comment>
<dbReference type="Gene3D" id="3.30.230.80">
    <property type="match status" value="2"/>
</dbReference>
<evidence type="ECO:0000256" key="6">
    <source>
        <dbReference type="ARBA" id="ARBA00023016"/>
    </source>
</evidence>
<evidence type="ECO:0008006" key="12">
    <source>
        <dbReference type="Google" id="ProtNLM"/>
    </source>
</evidence>
<comment type="subcellular location">
    <subcellularLocation>
        <location evidence="1">Cytoplasm</location>
    </subcellularLocation>
</comment>
<feature type="compositionally biased region" description="Acidic residues" evidence="9">
    <location>
        <begin position="478"/>
        <end position="497"/>
    </location>
</feature>
<dbReference type="Gene3D" id="3.40.50.11260">
    <property type="match status" value="1"/>
</dbReference>
<organism evidence="10 11">
    <name type="scientific">Triticum turgidum subsp. durum</name>
    <name type="common">Durum wheat</name>
    <name type="synonym">Triticum durum</name>
    <dbReference type="NCBI Taxonomy" id="4567"/>
    <lineage>
        <taxon>Eukaryota</taxon>
        <taxon>Viridiplantae</taxon>
        <taxon>Streptophyta</taxon>
        <taxon>Embryophyta</taxon>
        <taxon>Tracheophyta</taxon>
        <taxon>Spermatophyta</taxon>
        <taxon>Magnoliopsida</taxon>
        <taxon>Liliopsida</taxon>
        <taxon>Poales</taxon>
        <taxon>Poaceae</taxon>
        <taxon>BOP clade</taxon>
        <taxon>Pooideae</taxon>
        <taxon>Triticodae</taxon>
        <taxon>Triticeae</taxon>
        <taxon>Triticinae</taxon>
        <taxon>Triticum</taxon>
    </lineage>
</organism>
<feature type="binding site" evidence="8">
    <location>
        <position position="1"/>
    </location>
    <ligand>
        <name>ATP</name>
        <dbReference type="ChEBI" id="CHEBI:30616"/>
    </ligand>
</feature>
<evidence type="ECO:0000256" key="3">
    <source>
        <dbReference type="ARBA" id="ARBA00022490"/>
    </source>
</evidence>
<dbReference type="PANTHER" id="PTHR11528">
    <property type="entry name" value="HEAT SHOCK PROTEIN 90 FAMILY MEMBER"/>
    <property type="match status" value="1"/>
</dbReference>
<feature type="binding site" evidence="8">
    <location>
        <begin position="16"/>
        <end position="17"/>
    </location>
    <ligand>
        <name>ATP</name>
        <dbReference type="ChEBI" id="CHEBI:30616"/>
    </ligand>
</feature>
<keyword evidence="6" id="KW-0346">Stress response</keyword>
<dbReference type="GO" id="GO:0016887">
    <property type="term" value="F:ATP hydrolysis activity"/>
    <property type="evidence" value="ECO:0007669"/>
    <property type="project" value="InterPro"/>
</dbReference>
<dbReference type="InterPro" id="IPR001404">
    <property type="entry name" value="Hsp90_fam"/>
</dbReference>
<dbReference type="EMBL" id="LT934124">
    <property type="protein sequence ID" value="VAI86230.1"/>
    <property type="molecule type" value="Genomic_DNA"/>
</dbReference>
<name>A0A9R0ZZY9_TRITD</name>
<dbReference type="AlphaFoldDB" id="A0A9R0ZZY9"/>
<evidence type="ECO:0000256" key="4">
    <source>
        <dbReference type="ARBA" id="ARBA00022741"/>
    </source>
</evidence>
<protein>
    <recommendedName>
        <fullName evidence="12">Heat shock protein 90</fullName>
    </recommendedName>
</protein>
<evidence type="ECO:0000256" key="2">
    <source>
        <dbReference type="ARBA" id="ARBA00008239"/>
    </source>
</evidence>